<dbReference type="EMBL" id="WTML01000038">
    <property type="protein sequence ID" value="MWK98041.1"/>
    <property type="molecule type" value="Genomic_DNA"/>
</dbReference>
<evidence type="ECO:0000313" key="15">
    <source>
        <dbReference type="EMBL" id="MJL93128.1"/>
    </source>
</evidence>
<evidence type="ECO:0000313" key="51">
    <source>
        <dbReference type="Proteomes" id="UP000514533"/>
    </source>
</evidence>
<dbReference type="Proteomes" id="UP000250671">
    <property type="component" value="Unassembled WGS sequence"/>
</dbReference>
<evidence type="ECO:0000313" key="37">
    <source>
        <dbReference type="Proteomes" id="UP000248865"/>
    </source>
</evidence>
<evidence type="ECO:0000313" key="52">
    <source>
        <dbReference type="Proteomes" id="UP000521994"/>
    </source>
</evidence>
<evidence type="ECO:0000313" key="30">
    <source>
        <dbReference type="EMBL" id="STK75697.1"/>
    </source>
</evidence>
<evidence type="ECO:0000313" key="28">
    <source>
        <dbReference type="EMBL" id="STE77598.1"/>
    </source>
</evidence>
<dbReference type="Proteomes" id="UP000537181">
    <property type="component" value="Unassembled WGS sequence"/>
</dbReference>
<dbReference type="Proteomes" id="UP000594864">
    <property type="component" value="Chromosome"/>
</dbReference>
<dbReference type="Proteomes" id="UP000868636">
    <property type="component" value="Unassembled WGS sequence"/>
</dbReference>
<evidence type="ECO:0000313" key="14">
    <source>
        <dbReference type="EMBL" id="MDO2576603.1"/>
    </source>
</evidence>
<reference evidence="46 47" key="8">
    <citation type="submission" date="2018-12" db="EMBL/GenBank/DDBJ databases">
        <title>Food and Water Safety Consortium.</title>
        <authorList>
            <person name="Tyson S."/>
            <person name="Peterson C.-L."/>
            <person name="Olson A."/>
            <person name="Tyler S."/>
            <person name="Cabral J."/>
            <person name="Lynch T."/>
            <person name="Knox N."/>
            <person name="Van Domselaar G."/>
            <person name="Graham M."/>
        </authorList>
    </citation>
    <scope>NUCLEOTIDE SEQUENCE [LARGE SCALE GENOMIC DNA]</scope>
    <source>
        <strain evidence="34 47">FWSEC0384</strain>
        <strain evidence="33 46">FWSEC0419</strain>
    </source>
</reference>
<evidence type="ECO:0000313" key="23">
    <source>
        <dbReference type="EMBL" id="QPR04408.1"/>
    </source>
</evidence>
<dbReference type="EMBL" id="AASCBU010000001">
    <property type="protein sequence ID" value="EFA8782392.1"/>
    <property type="molecule type" value="Genomic_DNA"/>
</dbReference>
<dbReference type="Proteomes" id="UP001173661">
    <property type="component" value="Unassembled WGS sequence"/>
</dbReference>
<reference evidence="8 56" key="12">
    <citation type="submission" date="2019-12" db="EMBL/GenBank/DDBJ databases">
        <authorList>
            <consortium name="NARMS: The National Antimicrobial Resistance Monitoring System"/>
        </authorList>
    </citation>
    <scope>NUCLEOTIDE SEQUENCE [LARGE SCALE GENOMIC DNA]</scope>
    <source>
        <strain evidence="8 56">CVM N19EC0596</strain>
        <strain evidence="6 54">FSIS11919500</strain>
    </source>
</reference>
<evidence type="ECO:0000256" key="1">
    <source>
        <dbReference type="ARBA" id="ARBA00006799"/>
    </source>
</evidence>
<dbReference type="EMBL" id="AASEPP010000034">
    <property type="protein sequence ID" value="EFC2247892.1"/>
    <property type="molecule type" value="Genomic_DNA"/>
</dbReference>
<dbReference type="EMBL" id="AASXRC010000013">
    <property type="protein sequence ID" value="EFI0213552.1"/>
    <property type="molecule type" value="Genomic_DNA"/>
</dbReference>
<reference evidence="7 55" key="14">
    <citation type="submission" date="2020-02" db="EMBL/GenBank/DDBJ databases">
        <authorList>
            <person name="Ashton P.M."/>
            <person name="Dallman T."/>
            <person name="Nair S."/>
            <person name="De Pinna E."/>
            <person name="Peters T."/>
            <person name="Grant K."/>
        </authorList>
    </citation>
    <scope>NUCLEOTIDE SEQUENCE [LARGE SCALE GENOMIC DNA]</scope>
    <source>
        <strain evidence="7 55">188143</strain>
        <strain evidence="15">462023</strain>
    </source>
</reference>
<dbReference type="EMBL" id="UGFE01000002">
    <property type="protein sequence ID" value="STM22907.1"/>
    <property type="molecule type" value="Genomic_DNA"/>
</dbReference>
<dbReference type="EMBL" id="CP055981">
    <property type="protein sequence ID" value="QMS37164.1"/>
    <property type="molecule type" value="Genomic_DNA"/>
</dbReference>
<dbReference type="RefSeq" id="WP_000087812.1">
    <property type="nucleotide sequence ID" value="NZ_AP018784.2"/>
</dbReference>
<dbReference type="Proteomes" id="UP000462271">
    <property type="component" value="Unassembled WGS sequence"/>
</dbReference>
<dbReference type="Proteomes" id="UP000534332">
    <property type="component" value="Unassembled WGS sequence"/>
</dbReference>
<reference evidence="20 36" key="2">
    <citation type="journal article" date="2017" name="Front. Cell. Infect. Microbiol.">
        <title>Chaperone-usher pili loci of human colonization factor-negative enterotoxigenic Escherichia coli.</title>
        <authorList>
            <person name="Del Canto F."/>
            <person name="Vidal R."/>
            <person name="Stine O.C."/>
            <person name="Pop M."/>
        </authorList>
    </citation>
    <scope>NUCLEOTIDE SEQUENCE [LARGE SCALE GENOMIC DNA]</scope>
    <source>
        <strain evidence="20 36">700324</strain>
    </source>
</reference>
<dbReference type="EMBL" id="RROO01000011">
    <property type="protein sequence ID" value="TJF68502.1"/>
    <property type="molecule type" value="Genomic_DNA"/>
</dbReference>
<evidence type="ECO:0000313" key="31">
    <source>
        <dbReference type="EMBL" id="STM22907.1"/>
    </source>
</evidence>
<protein>
    <submittedName>
        <fullName evidence="11">Phage portal protein</fullName>
    </submittedName>
    <submittedName>
        <fullName evidence="25">Portal capsid protein Q (GpQ)</fullName>
    </submittedName>
</protein>
<evidence type="ECO:0000313" key="34">
    <source>
        <dbReference type="EMBL" id="TJH20700.1"/>
    </source>
</evidence>
<reference evidence="48 50" key="10">
    <citation type="submission" date="2019-12" db="EMBL/GenBank/DDBJ databases">
        <title>Enteriobacteria Tanzani isolates_10432.</title>
        <authorList>
            <person name="Subbiah M."/>
            <person name="Call D."/>
        </authorList>
    </citation>
    <scope>NUCLEOTIDE SEQUENCE [LARGE SCALE GENOMIC DNA]</scope>
    <source>
        <strain evidence="17 48">10432wG7</strain>
        <strain evidence="16 50">10432wG8</strain>
    </source>
</reference>
<evidence type="ECO:0000313" key="8">
    <source>
        <dbReference type="EMBL" id="EFH6165245.1"/>
    </source>
</evidence>
<dbReference type="Proteomes" id="UP000254219">
    <property type="component" value="Unassembled WGS sequence"/>
</dbReference>
<dbReference type="AlphaFoldDB" id="A0A066RAV9"/>
<dbReference type="EMBL" id="UFYN01000009">
    <property type="protein sequence ID" value="STE77598.1"/>
    <property type="molecule type" value="Genomic_DNA"/>
</dbReference>
<dbReference type="Pfam" id="PF04860">
    <property type="entry name" value="Phage_portal"/>
    <property type="match status" value="1"/>
</dbReference>
<evidence type="ECO:0000313" key="35">
    <source>
        <dbReference type="Proteomes" id="UP000184077"/>
    </source>
</evidence>
<reference evidence="11" key="9">
    <citation type="submission" date="2019-11" db="EMBL/GenBank/DDBJ databases">
        <authorList>
            <consortium name="NCBI Pathogen Detection Project"/>
        </authorList>
    </citation>
    <scope>NUCLEOTIDE SEQUENCE</scope>
    <source>
        <strain evidence="11">Ecoli[ST-219]</strain>
        <strain evidence="12">SJP41</strain>
    </source>
</reference>
<dbReference type="Proteomes" id="UP000531916">
    <property type="component" value="Unassembled WGS sequence"/>
</dbReference>
<dbReference type="EMBL" id="MOHC01000001">
    <property type="protein sequence ID" value="OJN41414.1"/>
    <property type="molecule type" value="Genomic_DNA"/>
</dbReference>
<evidence type="ECO:0000313" key="4">
    <source>
        <dbReference type="EMBL" id="EFB3617580.1"/>
    </source>
</evidence>
<evidence type="ECO:0000313" key="29">
    <source>
        <dbReference type="EMBL" id="STH81378.1"/>
    </source>
</evidence>
<reference evidence="23 59" key="16">
    <citation type="submission" date="2020-12" db="EMBL/GenBank/DDBJ databases">
        <title>FDA dAtabase for Regulatory Grade micrObial Sequences (FDA-ARGOS): Supporting development and validation of Infectious Disease Dx tests.</title>
        <authorList>
            <person name="Sproer C."/>
            <person name="Gronow S."/>
            <person name="Severitt S."/>
            <person name="Schroder I."/>
            <person name="Tallon L."/>
            <person name="Sadzewicz L."/>
            <person name="Zhao X."/>
            <person name="Boylan J."/>
            <person name="Ott S."/>
            <person name="Bowen H."/>
            <person name="Vavikolanu K."/>
            <person name="Mehta A."/>
            <person name="Aluvathingal J."/>
            <person name="Nadendla S."/>
            <person name="Lowell S."/>
            <person name="Myers T."/>
            <person name="Yan Y."/>
            <person name="Sichtig H."/>
        </authorList>
    </citation>
    <scope>NUCLEOTIDE SEQUENCE [LARGE SCALE GENOMIC DNA]</scope>
    <source>
        <strain evidence="23 59">FDAARGOS_945</strain>
    </source>
</reference>
<dbReference type="Proteomes" id="UP000447081">
    <property type="component" value="Unassembled WGS sequence"/>
</dbReference>
<evidence type="ECO:0000313" key="41">
    <source>
        <dbReference type="Proteomes" id="UP000254718"/>
    </source>
</evidence>
<dbReference type="EMBL" id="WUIG01000005">
    <property type="protein sequence ID" value="MXJ07099.1"/>
    <property type="molecule type" value="Genomic_DNA"/>
</dbReference>
<dbReference type="Proteomes" id="UP000248865">
    <property type="component" value="Unassembled WGS sequence"/>
</dbReference>
<evidence type="ECO:0000313" key="17">
    <source>
        <dbReference type="EMBL" id="MWL02589.1"/>
    </source>
</evidence>
<dbReference type="InterPro" id="IPR030935">
    <property type="entry name" value="PBSX_Proteobac"/>
</dbReference>
<evidence type="ECO:0000313" key="59">
    <source>
        <dbReference type="Proteomes" id="UP000594864"/>
    </source>
</evidence>
<dbReference type="Proteomes" id="UP000527548">
    <property type="component" value="Unassembled WGS sequence"/>
</dbReference>
<evidence type="ECO:0000313" key="25">
    <source>
        <dbReference type="EMBL" id="SPX28694.1"/>
    </source>
</evidence>
<evidence type="ECO:0000313" key="36">
    <source>
        <dbReference type="Proteomes" id="UP000185794"/>
    </source>
</evidence>
<evidence type="ECO:0000313" key="43">
    <source>
        <dbReference type="Proteomes" id="UP000255093"/>
    </source>
</evidence>
<dbReference type="Proteomes" id="UP000254718">
    <property type="component" value="Unassembled WGS sequence"/>
</dbReference>
<dbReference type="InterPro" id="IPR006944">
    <property type="entry name" value="Phage/GTA_portal"/>
</dbReference>
<evidence type="ECO:0000313" key="53">
    <source>
        <dbReference type="Proteomes" id="UP000527548"/>
    </source>
</evidence>
<dbReference type="Proteomes" id="UP000256244">
    <property type="component" value="Chromosome"/>
</dbReference>
<evidence type="ECO:0000313" key="45">
    <source>
        <dbReference type="Proteomes" id="UP000256244"/>
    </source>
</evidence>
<evidence type="ECO:0000313" key="46">
    <source>
        <dbReference type="Proteomes" id="UP000305093"/>
    </source>
</evidence>
<dbReference type="Proteomes" id="UP000615017">
    <property type="component" value="Unassembled WGS sequence"/>
</dbReference>
<dbReference type="EMBL" id="UGFO01000006">
    <property type="protein sequence ID" value="STN14704.1"/>
    <property type="molecule type" value="Genomic_DNA"/>
</dbReference>
<dbReference type="EMBL" id="AATJOC010000015">
    <property type="protein sequence ID" value="EFM0254600.1"/>
    <property type="molecule type" value="Genomic_DNA"/>
</dbReference>
<comment type="similarity">
    <text evidence="1">Belongs to the phage portal family. PBSX subfamily.</text>
</comment>
<dbReference type="Proteomes" id="UP000885382">
    <property type="component" value="Unassembled WGS sequence"/>
</dbReference>
<reference evidence="13 60" key="17">
    <citation type="submission" date="2021-01" db="EMBL/GenBank/DDBJ databases">
        <title>Genomes of Escherichia coli STEC strains from raw meat-based diets for companion animals.</title>
        <authorList>
            <person name="Stevens M.J.A."/>
            <person name="Stephan R."/>
        </authorList>
    </citation>
    <scope>NUCLEOTIDE SEQUENCE [LARGE SCALE GENOMIC DNA]</scope>
    <source>
        <strain evidence="13 60">LSC1-58</strain>
    </source>
</reference>
<dbReference type="GeneID" id="93775895"/>
<reference evidence="14" key="18">
    <citation type="submission" date="2023-07" db="EMBL/GenBank/DDBJ databases">
        <title>High risk of intestinal colonization with ESBL-producing Escherichia coli among soldiers of military contingents in specific geographic regions.</title>
        <authorList>
            <person name="Literacka E."/>
        </authorList>
    </citation>
    <scope>NUCLEOTIDE SEQUENCE</scope>
    <source>
        <strain evidence="14">66</strain>
    </source>
</reference>
<reference evidence="18 49" key="11">
    <citation type="submission" date="2019-12" db="EMBL/GenBank/DDBJ databases">
        <title>Enteriobacteria Tanzani isolates_10434.</title>
        <authorList>
            <person name="Subbiah M."/>
            <person name="Call D."/>
        </authorList>
    </citation>
    <scope>NUCLEOTIDE SEQUENCE [LARGE SCALE GENOMIC DNA]</scope>
    <source>
        <strain evidence="18 49">10434wG3</strain>
    </source>
</reference>
<accession>A0A066RAV9</accession>
<evidence type="ECO:0000313" key="54">
    <source>
        <dbReference type="Proteomes" id="UP000531916"/>
    </source>
</evidence>
<dbReference type="EMBL" id="UCZA01000006">
    <property type="protein sequence ID" value="SQP81220.1"/>
    <property type="molecule type" value="Genomic_DNA"/>
</dbReference>
<dbReference type="EMBL" id="JAUKXU010000023">
    <property type="protein sequence ID" value="MDO2576603.1"/>
    <property type="molecule type" value="Genomic_DNA"/>
</dbReference>
<evidence type="ECO:0000313" key="48">
    <source>
        <dbReference type="Proteomes" id="UP000430081"/>
    </source>
</evidence>
<evidence type="ECO:0000313" key="24">
    <source>
        <dbReference type="EMBL" id="QPR05631.1"/>
    </source>
</evidence>
<dbReference type="EMBL" id="RRNI01000014">
    <property type="protein sequence ID" value="TJH20700.1"/>
    <property type="molecule type" value="Genomic_DNA"/>
</dbReference>
<evidence type="ECO:0000313" key="13">
    <source>
        <dbReference type="EMBL" id="MBL6233438.1"/>
    </source>
</evidence>
<evidence type="ECO:0000313" key="40">
    <source>
        <dbReference type="Proteomes" id="UP000254219"/>
    </source>
</evidence>
<dbReference type="Proteomes" id="UP000543252">
    <property type="component" value="Unassembled WGS sequence"/>
</dbReference>
<evidence type="ECO:0000313" key="2">
    <source>
        <dbReference type="EMBL" id="AXO05431.1"/>
    </source>
</evidence>
<evidence type="ECO:0000313" key="55">
    <source>
        <dbReference type="Proteomes" id="UP000534332"/>
    </source>
</evidence>
<dbReference type="EMBL" id="AASFMQ010000065">
    <property type="protein sequence ID" value="EFB3618360.1"/>
    <property type="molecule type" value="Genomic_DNA"/>
</dbReference>
<dbReference type="EMBL" id="AASSGK010000006">
    <property type="protein sequence ID" value="EFG2160408.1"/>
    <property type="molecule type" value="Genomic_DNA"/>
</dbReference>
<evidence type="ECO:0000313" key="39">
    <source>
        <dbReference type="Proteomes" id="UP000250671"/>
    </source>
</evidence>
<name>A0A066RAV9_ECOLX</name>
<evidence type="ECO:0000313" key="9">
    <source>
        <dbReference type="EMBL" id="EFI0213552.1"/>
    </source>
</evidence>
<dbReference type="EMBL" id="UGBW01000003">
    <property type="protein sequence ID" value="STH81378.1"/>
    <property type="molecule type" value="Genomic_DNA"/>
</dbReference>
<dbReference type="EMBL" id="RTJF01000009">
    <property type="protein sequence ID" value="MJL93128.1"/>
    <property type="molecule type" value="Genomic_DNA"/>
</dbReference>
<dbReference type="OMA" id="LMGAMPE"/>
<dbReference type="EMBL" id="JAETYZ010000004">
    <property type="protein sequence ID" value="MBL6233438.1"/>
    <property type="molecule type" value="Genomic_DNA"/>
</dbReference>
<evidence type="ECO:0000313" key="7">
    <source>
        <dbReference type="EMBL" id="EFG2160408.1"/>
    </source>
</evidence>
<dbReference type="EMBL" id="CP065611">
    <property type="protein sequence ID" value="QPR04408.1"/>
    <property type="molecule type" value="Genomic_DNA"/>
</dbReference>
<evidence type="ECO:0000313" key="44">
    <source>
        <dbReference type="Proteomes" id="UP000255153"/>
    </source>
</evidence>
<gene>
    <name evidence="25" type="primary">Q_1</name>
    <name evidence="26" type="synonym">Q</name>
    <name evidence="30" type="synonym">Q_2</name>
    <name evidence="28" type="synonym">Q_4</name>
    <name evidence="20" type="ORF">AWP47_09755</name>
    <name evidence="9" type="ORF">BG944_002726</name>
    <name evidence="19" type="ORF">BK300_01535</name>
    <name evidence="7" type="ORF">BRV02_001451</name>
    <name evidence="3" type="ORF">C2R31_000161</name>
    <name evidence="10" type="ORF">C719_003827</name>
    <name evidence="34" type="ORF">C9160_14830</name>
    <name evidence="33" type="ORF">C9194_07730</name>
    <name evidence="21" type="ORF">DIV22_01945</name>
    <name evidence="15" type="ORF">DNX30_10205</name>
    <name evidence="2" type="ORF">DS732_03105</name>
    <name evidence="6" type="ORF">E5H86_19190</name>
    <name evidence="4" type="ORF">FPS11_22125</name>
    <name evidence="5" type="ORF">FPS11_26350</name>
    <name evidence="8" type="ORF">GAJ12_09330</name>
    <name evidence="17" type="ORF">GQM13_03915</name>
    <name evidence="16" type="ORF">GQM21_12710</name>
    <name evidence="18" type="ORF">GRW24_01085</name>
    <name evidence="11" type="ORF">HLZ50_20110</name>
    <name evidence="22" type="ORF">HVV39_03620</name>
    <name evidence="24" type="ORF">I6H02_04015</name>
    <name evidence="23" type="ORF">I6H02_23165</name>
    <name evidence="12" type="ORF">J8F57_004129</name>
    <name evidence="13" type="ORF">JNA65_05790</name>
    <name evidence="25" type="ORF">NCTC10279_00889</name>
    <name evidence="27" type="ORF">NCTC11181_00439</name>
    <name evidence="28" type="ORF">NCTC11181_05557</name>
    <name evidence="31" type="ORF">NCTC8333_01811</name>
    <name evidence="30" type="ORF">NCTC8603_01539</name>
    <name evidence="29" type="ORF">NCTC8621_01299</name>
    <name evidence="32" type="ORF">NCTC8960_05101</name>
    <name evidence="14" type="ORF">Q2V20_21085</name>
    <name evidence="26" type="ORF">SAMEA3752557_01411</name>
</gene>
<reference evidence="38 39" key="5">
    <citation type="submission" date="2018-06" db="EMBL/GenBank/DDBJ databases">
        <authorList>
            <consortium name="Pathogen Informatics"/>
            <person name="Doyle S."/>
        </authorList>
    </citation>
    <scope>NUCLEOTIDE SEQUENCE [LARGE SCALE GENOMIC DNA]</scope>
    <source>
        <strain evidence="25 38">NCTC10279</strain>
        <strain evidence="27 40">NCTC11181</strain>
        <strain evidence="31 41">NCTC8333</strain>
        <strain evidence="30 44">NCTC8603</strain>
        <strain evidence="29 43">NCTC8621</strain>
        <strain evidence="32 42">NCTC8960</strain>
        <strain evidence="26 39">VREC0535</strain>
    </source>
</reference>
<evidence type="ECO:0000313" key="22">
    <source>
        <dbReference type="EMBL" id="QMS37164.1"/>
    </source>
</evidence>
<evidence type="ECO:0000313" key="3">
    <source>
        <dbReference type="EMBL" id="EFA8782392.1"/>
    </source>
</evidence>
<dbReference type="Proteomes" id="UP000514533">
    <property type="component" value="Chromosome"/>
</dbReference>
<proteinExistence type="inferred from homology"/>
<evidence type="ECO:0000313" key="11">
    <source>
        <dbReference type="EMBL" id="HAJ5152313.1"/>
    </source>
</evidence>
<evidence type="ECO:0000313" key="18">
    <source>
        <dbReference type="EMBL" id="MXJ07099.1"/>
    </source>
</evidence>
<dbReference type="Proteomes" id="UP000250385">
    <property type="component" value="Unassembled WGS sequence"/>
</dbReference>
<reference evidence="21 37" key="4">
    <citation type="submission" date="2018-05" db="EMBL/GenBank/DDBJ databases">
        <title>Genomic sequencing of EHEC O26 New European Clone.</title>
        <authorList>
            <person name="Karnisova L."/>
            <person name="Nunvar J."/>
            <person name="Marejkova M."/>
            <person name="Mellmann A."/>
            <person name="Drevinek P."/>
            <person name="Blahova K."/>
            <person name="Bielaszewska M."/>
        </authorList>
    </citation>
    <scope>NUCLEOTIDE SEQUENCE [LARGE SCALE GENOMIC DNA]</scope>
    <source>
        <strain evidence="21 37">14-391</strain>
    </source>
</reference>
<dbReference type="Proteomes" id="UP000430081">
    <property type="component" value="Unassembled WGS sequence"/>
</dbReference>
<dbReference type="Proteomes" id="UP000255153">
    <property type="component" value="Unassembled WGS sequence"/>
</dbReference>
<evidence type="ECO:0000313" key="16">
    <source>
        <dbReference type="EMBL" id="MWK98041.1"/>
    </source>
</evidence>
<dbReference type="PIRSF" id="PIRSF018494">
    <property type="entry name" value="PBSX_VPQ"/>
    <property type="match status" value="1"/>
</dbReference>
<dbReference type="EMBL" id="CP031546">
    <property type="protein sequence ID" value="AXO05431.1"/>
    <property type="molecule type" value="Genomic_DNA"/>
</dbReference>
<evidence type="ECO:0000313" key="20">
    <source>
        <dbReference type="EMBL" id="OKV13080.1"/>
    </source>
</evidence>
<dbReference type="Proteomes" id="UP000567387">
    <property type="component" value="Unassembled WGS sequence"/>
</dbReference>
<dbReference type="Proteomes" id="UP000305093">
    <property type="component" value="Unassembled WGS sequence"/>
</dbReference>
<evidence type="ECO:0000313" key="10">
    <source>
        <dbReference type="EMBL" id="EFM0254600.1"/>
    </source>
</evidence>
<evidence type="ECO:0000313" key="42">
    <source>
        <dbReference type="Proteomes" id="UP000255057"/>
    </source>
</evidence>
<evidence type="ECO:0000313" key="57">
    <source>
        <dbReference type="Proteomes" id="UP000543252"/>
    </source>
</evidence>
<dbReference type="EMBL" id="QFSS01000009">
    <property type="protein sequence ID" value="PZZ74344.1"/>
    <property type="molecule type" value="Genomic_DNA"/>
</dbReference>
<evidence type="ECO:0000313" key="32">
    <source>
        <dbReference type="EMBL" id="STN14704.1"/>
    </source>
</evidence>
<dbReference type="Proteomes" id="UP000255057">
    <property type="component" value="Unassembled WGS sequence"/>
</dbReference>
<evidence type="ECO:0000313" key="12">
    <source>
        <dbReference type="EMBL" id="HAZ7493848.1"/>
    </source>
</evidence>
<dbReference type="Proteomes" id="UP000306700">
    <property type="component" value="Unassembled WGS sequence"/>
</dbReference>
<evidence type="ECO:0000313" key="56">
    <source>
        <dbReference type="Proteomes" id="UP000537181"/>
    </source>
</evidence>
<evidence type="ECO:0000313" key="58">
    <source>
        <dbReference type="Proteomes" id="UP000567387"/>
    </source>
</evidence>
<reference evidence="2 45" key="6">
    <citation type="submission" date="2018-08" db="EMBL/GenBank/DDBJ databases">
        <title>Complete genome sequencing and genomic characterization of five Escherichia coli strains co-producing MCR-1 and ESBLs from different origins in China.</title>
        <authorList>
            <person name="Bai L."/>
        </authorList>
    </citation>
    <scope>NUCLEOTIDE SEQUENCE [LARGE SCALE GENOMIC DNA]</scope>
    <source>
        <strain evidence="45">cq9</strain>
        <strain evidence="2">Cq9</strain>
    </source>
</reference>
<evidence type="ECO:0000313" key="5">
    <source>
        <dbReference type="EMBL" id="EFB3618360.1"/>
    </source>
</evidence>
<dbReference type="Proteomes" id="UP000255093">
    <property type="component" value="Unassembled WGS sequence"/>
</dbReference>
<reference evidence="9 52" key="13">
    <citation type="submission" date="2020-02" db="EMBL/GenBank/DDBJ databases">
        <authorList>
            <consortium name="PulseNet: The National Subtyping Network for Foodborne Disease Surveillance"/>
            <person name="Tarr C.L."/>
            <person name="Trees E."/>
            <person name="Katz L.S."/>
            <person name="Carleton-Romer H.A."/>
            <person name="Stroika S."/>
            <person name="Kucerova Z."/>
            <person name="Roache K.F."/>
            <person name="Sabol A.L."/>
            <person name="Besser J."/>
            <person name="Gerner-Smidt P."/>
        </authorList>
    </citation>
    <scope>NUCLEOTIDE SEQUENCE [LARGE SCALE GENOMIC DNA]</scope>
    <source>
        <strain evidence="9 52">2014C-3796</strain>
        <strain evidence="3 58">PNUSAE011918</strain>
    </source>
</reference>
<evidence type="ECO:0000313" key="49">
    <source>
        <dbReference type="Proteomes" id="UP000447081"/>
    </source>
</evidence>
<dbReference type="EMBL" id="CP065611">
    <property type="protein sequence ID" value="QPR05631.1"/>
    <property type="molecule type" value="Genomic_DNA"/>
</dbReference>
<dbReference type="NCBIfam" id="TIGR01540">
    <property type="entry name" value="portal_PBSX"/>
    <property type="match status" value="1"/>
</dbReference>
<evidence type="ECO:0000313" key="27">
    <source>
        <dbReference type="EMBL" id="STD34659.1"/>
    </source>
</evidence>
<reference evidence="22 51" key="15">
    <citation type="submission" date="2020-06" db="EMBL/GenBank/DDBJ databases">
        <title>REHAB project genomes.</title>
        <authorList>
            <person name="Shaw L.P."/>
        </authorList>
    </citation>
    <scope>NUCLEOTIDE SEQUENCE [LARGE SCALE GENOMIC DNA]</scope>
    <source>
        <strain evidence="22 51">RHB01-C20</strain>
    </source>
</reference>
<evidence type="ECO:0000313" key="50">
    <source>
        <dbReference type="Proteomes" id="UP000462271"/>
    </source>
</evidence>
<evidence type="ECO:0000313" key="19">
    <source>
        <dbReference type="EMBL" id="OJN41414.1"/>
    </source>
</evidence>
<evidence type="ECO:0000313" key="33">
    <source>
        <dbReference type="EMBL" id="TJF68502.1"/>
    </source>
</evidence>
<dbReference type="EMBL" id="WTMQ01000001">
    <property type="protein sequence ID" value="MWL02589.1"/>
    <property type="molecule type" value="Genomic_DNA"/>
</dbReference>
<dbReference type="Proteomes" id="UP000521994">
    <property type="component" value="Unassembled WGS sequence"/>
</dbReference>
<dbReference type="EMBL" id="AASWKX010000008">
    <property type="protein sequence ID" value="EFH6165245.1"/>
    <property type="molecule type" value="Genomic_DNA"/>
</dbReference>
<reference evidence="19 35" key="1">
    <citation type="submission" date="2016-10" db="EMBL/GenBank/DDBJ databases">
        <title>Comprehensive resistome analysis reveals the prevalence of NDM and MCR-1 in Chinese poultry production.</title>
        <authorList>
            <person name="Wang Y."/>
            <person name="Zhang R."/>
            <person name="Li J."/>
            <person name="Wu Z."/>
            <person name="Wenjuan Y."/>
            <person name="Schwarz S."/>
            <person name="Tyrrell J."/>
            <person name="Zheng Y."/>
            <person name="Wang S."/>
            <person name="Shen Z."/>
            <person name="Liu Z."/>
            <person name="Lei L."/>
            <person name="Li M."/>
            <person name="Zhang Q."/>
            <person name="Wu C."/>
            <person name="Zhang Q."/>
            <person name="Wu Y."/>
            <person name="Walsh T."/>
            <person name="Shen J."/>
        </authorList>
    </citation>
    <scope>NUCLEOTIDE SEQUENCE [LARGE SCALE GENOMIC DNA]</scope>
    <source>
        <strain evidence="19 35">574</strain>
    </source>
</reference>
<dbReference type="EMBL" id="UASG01000007">
    <property type="protein sequence ID" value="SPX28694.1"/>
    <property type="molecule type" value="Genomic_DNA"/>
</dbReference>
<sequence>MSRKNKKVRMSSRIDLADALRKESSLSAFTFDGPYRLTGHDLLDNMYCADNGRWYETPVDWYGLARAARQTSWHQSALYFKRNVLLGCYIPHPLLSRQDFSALALDWFVFGNAFLELRSNMLGEPLKLRHALAKYMRRGSDLESWWYVQDGKDAFQFRPGKVCHLMNPDINQEIYGMPEYLGALLSASLSHSADMFRKLYYDNGSHAGCIIYIGAAQVNRESMDSLKETLQGARGGGAFKNVLIHAPNGGKEGVQILPFQQITAKDEFMNVKAASRDDVLAAHRVPPQLMGAMPGEKSAFGDVEKAARVYAINELMPVMEAMKHINDWLGEEVIRFNPYALLDTQPTS</sequence>
<evidence type="ECO:0000313" key="47">
    <source>
        <dbReference type="Proteomes" id="UP000306700"/>
    </source>
</evidence>
<dbReference type="EMBL" id="UFYN01000002">
    <property type="protein sequence ID" value="STD34659.1"/>
    <property type="molecule type" value="Genomic_DNA"/>
</dbReference>
<reference evidence="10 53" key="7">
    <citation type="submission" date="2018-08" db="EMBL/GenBank/DDBJ databases">
        <authorList>
            <consortium name="GenomeTrakr network: Whole genome sequencing for foodborne pathogen traceback"/>
        </authorList>
    </citation>
    <scope>NUCLEOTIDE SEQUENCE [LARGE SCALE GENOMIC DNA]</scope>
    <source>
        <strain evidence="10 53">AZ-TG73163</strain>
        <strain evidence="4 57">PSU-1859</strain>
    </source>
</reference>
<dbReference type="EMBL" id="AASFMQ010000042">
    <property type="protein sequence ID" value="EFB3617580.1"/>
    <property type="molecule type" value="Genomic_DNA"/>
</dbReference>
<dbReference type="Proteomes" id="UP000184077">
    <property type="component" value="Unassembled WGS sequence"/>
</dbReference>
<dbReference type="EMBL" id="UGEE01000003">
    <property type="protein sequence ID" value="STK75697.1"/>
    <property type="molecule type" value="Genomic_DNA"/>
</dbReference>
<dbReference type="InterPro" id="IPR006430">
    <property type="entry name" value="Phage_portal_PBSX"/>
</dbReference>
<reference evidence="11" key="3">
    <citation type="journal article" date="2018" name="Genome Biol.">
        <title>SKESA: strategic k-mer extension for scrupulous assemblies.</title>
        <authorList>
            <person name="Souvorov A."/>
            <person name="Agarwala R."/>
            <person name="Lipman D.J."/>
        </authorList>
    </citation>
    <scope>NUCLEOTIDE SEQUENCE [LARGE SCALE GENOMIC DNA]</scope>
    <source>
        <strain evidence="11">Ecoli[ST-219]</strain>
        <strain>ecoli[ST-219]</strain>
        <strain evidence="12">SJP41</strain>
    </source>
</reference>
<dbReference type="Proteomes" id="UP000840371">
    <property type="component" value="Unassembled WGS sequence"/>
</dbReference>
<evidence type="ECO:0000313" key="38">
    <source>
        <dbReference type="Proteomes" id="UP000250385"/>
    </source>
</evidence>
<dbReference type="EMBL" id="LRKC01000116">
    <property type="protein sequence ID" value="OKV13080.1"/>
    <property type="molecule type" value="Genomic_DNA"/>
</dbReference>
<evidence type="ECO:0000313" key="26">
    <source>
        <dbReference type="EMBL" id="SQP81220.1"/>
    </source>
</evidence>
<dbReference type="EMBL" id="DABGKZ010000039">
    <property type="protein sequence ID" value="HAJ5152313.1"/>
    <property type="molecule type" value="Genomic_DNA"/>
</dbReference>
<evidence type="ECO:0000313" key="60">
    <source>
        <dbReference type="Proteomes" id="UP000615017"/>
    </source>
</evidence>
<dbReference type="Proteomes" id="UP000185794">
    <property type="component" value="Unassembled WGS sequence"/>
</dbReference>
<dbReference type="EMBL" id="DADPIR010000035">
    <property type="protein sequence ID" value="HAZ7493848.1"/>
    <property type="molecule type" value="Genomic_DNA"/>
</dbReference>
<evidence type="ECO:0000313" key="21">
    <source>
        <dbReference type="EMBL" id="PZZ74344.1"/>
    </source>
</evidence>
<organism evidence="11">
    <name type="scientific">Escherichia coli</name>
    <dbReference type="NCBI Taxonomy" id="562"/>
    <lineage>
        <taxon>Bacteria</taxon>
        <taxon>Pseudomonadati</taxon>
        <taxon>Pseudomonadota</taxon>
        <taxon>Gammaproteobacteria</taxon>
        <taxon>Enterobacterales</taxon>
        <taxon>Enterobacteriaceae</taxon>
        <taxon>Escherichia</taxon>
    </lineage>
</organism>
<evidence type="ECO:0000313" key="6">
    <source>
        <dbReference type="EMBL" id="EFC2247892.1"/>
    </source>
</evidence>